<keyword evidence="1" id="KW-0175">Coiled coil</keyword>
<evidence type="ECO:0000256" key="2">
    <source>
        <dbReference type="SAM" id="SignalP"/>
    </source>
</evidence>
<evidence type="ECO:0000313" key="3">
    <source>
        <dbReference type="EMBL" id="SCW76171.1"/>
    </source>
</evidence>
<dbReference type="AlphaFoldDB" id="A0A1G4T4D8"/>
<feature type="signal peptide" evidence="2">
    <location>
        <begin position="1"/>
        <end position="33"/>
    </location>
</feature>
<keyword evidence="4" id="KW-1185">Reference proteome</keyword>
<evidence type="ECO:0000256" key="1">
    <source>
        <dbReference type="SAM" id="Coils"/>
    </source>
</evidence>
<dbReference type="EMBL" id="FMTT01000042">
    <property type="protein sequence ID" value="SCW76171.1"/>
    <property type="molecule type" value="Genomic_DNA"/>
</dbReference>
<protein>
    <submittedName>
        <fullName evidence="3">Uncharacterized protein</fullName>
    </submittedName>
</protein>
<feature type="coiled-coil region" evidence="1">
    <location>
        <begin position="107"/>
        <end position="137"/>
    </location>
</feature>
<dbReference type="Proteomes" id="UP000198601">
    <property type="component" value="Unassembled WGS sequence"/>
</dbReference>
<organism evidence="3 4">
    <name type="scientific">Paenibacillus tianmuensis</name>
    <dbReference type="NCBI Taxonomy" id="624147"/>
    <lineage>
        <taxon>Bacteria</taxon>
        <taxon>Bacillati</taxon>
        <taxon>Bacillota</taxon>
        <taxon>Bacilli</taxon>
        <taxon>Bacillales</taxon>
        <taxon>Paenibacillaceae</taxon>
        <taxon>Paenibacillus</taxon>
    </lineage>
</organism>
<evidence type="ECO:0000313" key="4">
    <source>
        <dbReference type="Proteomes" id="UP000198601"/>
    </source>
</evidence>
<proteinExistence type="predicted"/>
<sequence>MKKWTGKVMACTVAAAVLFGGIGGLATAPKAFASGDAKKGVPDASIPLHNRVDVGLNSIVIQASGVINLSLDNLNAELKKGKSISDLARTSGISRSDLITKLTNPALEKVENALNQKKITEEEAKQLREEIKDKYSTAIDKSGYQDKLSGKYSKKLELKTNVEEVGVAKALGITENELDAAFSRGKTIAEIAKEKGLTEDQVITSLKDNLNVYLKAFINRK</sequence>
<reference evidence="4" key="1">
    <citation type="submission" date="2016-10" db="EMBL/GenBank/DDBJ databases">
        <authorList>
            <person name="Varghese N."/>
            <person name="Submissions S."/>
        </authorList>
    </citation>
    <scope>NUCLEOTIDE SEQUENCE [LARGE SCALE GENOMIC DNA]</scope>
    <source>
        <strain evidence="4">CGMCC 1.8946</strain>
    </source>
</reference>
<name>A0A1G4T4D8_9BACL</name>
<gene>
    <name evidence="3" type="ORF">SAMN04487970_104223</name>
</gene>
<keyword evidence="2" id="KW-0732">Signal</keyword>
<accession>A0A1G4T4D8</accession>
<dbReference type="STRING" id="624147.SAMN04487970_104223"/>
<dbReference type="RefSeq" id="WP_090675261.1">
    <property type="nucleotide sequence ID" value="NZ_FMTT01000042.1"/>
</dbReference>
<dbReference type="OrthoDB" id="2600443at2"/>
<feature type="chain" id="PRO_5011769125" evidence="2">
    <location>
        <begin position="34"/>
        <end position="221"/>
    </location>
</feature>